<protein>
    <submittedName>
        <fullName evidence="8">Methylated-DNA-[protein]-cysteine S-methyltransferase</fullName>
    </submittedName>
</protein>
<dbReference type="NCBIfam" id="TIGR00589">
    <property type="entry name" value="ogt"/>
    <property type="match status" value="1"/>
</dbReference>
<dbReference type="Gene3D" id="1.10.10.10">
    <property type="entry name" value="Winged helix-like DNA-binding domain superfamily/Winged helix DNA-binding domain"/>
    <property type="match status" value="1"/>
</dbReference>
<evidence type="ECO:0000256" key="5">
    <source>
        <dbReference type="ARBA" id="ARBA00023204"/>
    </source>
</evidence>
<keyword evidence="2 8" id="KW-0489">Methyltransferase</keyword>
<organism evidence="8 9">
    <name type="scientific">Actinomycetospora succinea</name>
    <dbReference type="NCBI Taxonomy" id="663603"/>
    <lineage>
        <taxon>Bacteria</taxon>
        <taxon>Bacillati</taxon>
        <taxon>Actinomycetota</taxon>
        <taxon>Actinomycetes</taxon>
        <taxon>Pseudonocardiales</taxon>
        <taxon>Pseudonocardiaceae</taxon>
        <taxon>Actinomycetospora</taxon>
    </lineage>
</organism>
<evidence type="ECO:0000313" key="8">
    <source>
        <dbReference type="EMBL" id="TDQ65194.1"/>
    </source>
</evidence>
<dbReference type="PANTHER" id="PTHR10815">
    <property type="entry name" value="METHYLATED-DNA--PROTEIN-CYSTEINE METHYLTRANSFERASE"/>
    <property type="match status" value="1"/>
</dbReference>
<dbReference type="GO" id="GO:0006281">
    <property type="term" value="P:DNA repair"/>
    <property type="evidence" value="ECO:0007669"/>
    <property type="project" value="UniProtKB-KW"/>
</dbReference>
<comment type="catalytic activity">
    <reaction evidence="1">
        <text>a 4-O-methyl-thymidine in DNA + L-cysteinyl-[protein] = a thymidine in DNA + S-methyl-L-cysteinyl-[protein]</text>
        <dbReference type="Rhea" id="RHEA:53428"/>
        <dbReference type="Rhea" id="RHEA-COMP:10131"/>
        <dbReference type="Rhea" id="RHEA-COMP:10132"/>
        <dbReference type="Rhea" id="RHEA-COMP:13555"/>
        <dbReference type="Rhea" id="RHEA-COMP:13556"/>
        <dbReference type="ChEBI" id="CHEBI:29950"/>
        <dbReference type="ChEBI" id="CHEBI:82612"/>
        <dbReference type="ChEBI" id="CHEBI:137386"/>
        <dbReference type="ChEBI" id="CHEBI:137387"/>
        <dbReference type="EC" id="2.1.1.63"/>
    </reaction>
</comment>
<proteinExistence type="predicted"/>
<dbReference type="AlphaFoldDB" id="A0A4R6VRK8"/>
<dbReference type="PANTHER" id="PTHR10815:SF13">
    <property type="entry name" value="METHYLATED-DNA--PROTEIN-CYSTEINE METHYLTRANSFERASE"/>
    <property type="match status" value="1"/>
</dbReference>
<dbReference type="InterPro" id="IPR036388">
    <property type="entry name" value="WH-like_DNA-bd_sf"/>
</dbReference>
<name>A0A4R6VRK8_9PSEU</name>
<dbReference type="EMBL" id="SNYO01000001">
    <property type="protein sequence ID" value="TDQ65194.1"/>
    <property type="molecule type" value="Genomic_DNA"/>
</dbReference>
<gene>
    <name evidence="8" type="ORF">EV188_101443</name>
</gene>
<evidence type="ECO:0000256" key="1">
    <source>
        <dbReference type="ARBA" id="ARBA00001286"/>
    </source>
</evidence>
<dbReference type="InterPro" id="IPR036217">
    <property type="entry name" value="MethylDNA_cys_MeTrfase_DNAb"/>
</dbReference>
<dbReference type="GO" id="GO:0032259">
    <property type="term" value="P:methylation"/>
    <property type="evidence" value="ECO:0007669"/>
    <property type="project" value="UniProtKB-KW"/>
</dbReference>
<reference evidence="8 9" key="1">
    <citation type="submission" date="2019-03" db="EMBL/GenBank/DDBJ databases">
        <title>Genomic Encyclopedia of Type Strains, Phase IV (KMG-IV): sequencing the most valuable type-strain genomes for metagenomic binning, comparative biology and taxonomic classification.</title>
        <authorList>
            <person name="Goeker M."/>
        </authorList>
    </citation>
    <scope>NUCLEOTIDE SEQUENCE [LARGE SCALE GENOMIC DNA]</scope>
    <source>
        <strain evidence="8 9">DSM 45775</strain>
    </source>
</reference>
<dbReference type="InterPro" id="IPR014048">
    <property type="entry name" value="MethylDNA_cys_MeTrfase_DNA-bd"/>
</dbReference>
<dbReference type="Proteomes" id="UP000295705">
    <property type="component" value="Unassembled WGS sequence"/>
</dbReference>
<evidence type="ECO:0000256" key="4">
    <source>
        <dbReference type="ARBA" id="ARBA00022763"/>
    </source>
</evidence>
<keyword evidence="3 8" id="KW-0808">Transferase</keyword>
<comment type="caution">
    <text evidence="8">The sequence shown here is derived from an EMBL/GenBank/DDBJ whole genome shotgun (WGS) entry which is preliminary data.</text>
</comment>
<dbReference type="PROSITE" id="PS00374">
    <property type="entry name" value="MGMT"/>
    <property type="match status" value="1"/>
</dbReference>
<dbReference type="SUPFAM" id="SSF46767">
    <property type="entry name" value="Methylated DNA-protein cysteine methyltransferase, C-terminal domain"/>
    <property type="match status" value="1"/>
</dbReference>
<evidence type="ECO:0000313" key="9">
    <source>
        <dbReference type="Proteomes" id="UP000295705"/>
    </source>
</evidence>
<feature type="domain" description="Methylated-DNA-[protein]-cysteine S-methyltransferase DNA binding" evidence="7">
    <location>
        <begin position="125"/>
        <end position="202"/>
    </location>
</feature>
<dbReference type="CDD" id="cd06445">
    <property type="entry name" value="ATase"/>
    <property type="match status" value="1"/>
</dbReference>
<dbReference type="Pfam" id="PF01035">
    <property type="entry name" value="DNA_binding_1"/>
    <property type="match status" value="1"/>
</dbReference>
<accession>A0A4R6VRK8</accession>
<evidence type="ECO:0000259" key="7">
    <source>
        <dbReference type="Pfam" id="PF01035"/>
    </source>
</evidence>
<dbReference type="GO" id="GO:0003908">
    <property type="term" value="F:methylated-DNA-[protein]-cysteine S-methyltransferase activity"/>
    <property type="evidence" value="ECO:0007669"/>
    <property type="project" value="UniProtKB-EC"/>
</dbReference>
<keyword evidence="9" id="KW-1185">Reference proteome</keyword>
<keyword evidence="5" id="KW-0234">DNA repair</keyword>
<sequence>MNDMTDHPTDDLTDDAVSTDLLDELANLASPPPAELTEGLFDRLFDRWLTTESPLGPVLVAYTGRGVSFVRTSALVPGEQFLETHRRRFGRPLRRADSTPAGLVDALWGRPGSVPEVDLEGLSAFEHDVLAATRTIPLGQTRPYAWVAREAGSPRAVRAAGSVLARNPVPLLVPCHRVVRSDGSPGQYLFGPETKQQLLSSEYARAHDL</sequence>
<evidence type="ECO:0000256" key="6">
    <source>
        <dbReference type="ARBA" id="ARBA00049348"/>
    </source>
</evidence>
<keyword evidence="4" id="KW-0227">DNA damage</keyword>
<evidence type="ECO:0000256" key="3">
    <source>
        <dbReference type="ARBA" id="ARBA00022679"/>
    </source>
</evidence>
<comment type="catalytic activity">
    <reaction evidence="6">
        <text>a 6-O-methyl-2'-deoxyguanosine in DNA + L-cysteinyl-[protein] = S-methyl-L-cysteinyl-[protein] + a 2'-deoxyguanosine in DNA</text>
        <dbReference type="Rhea" id="RHEA:24000"/>
        <dbReference type="Rhea" id="RHEA-COMP:10131"/>
        <dbReference type="Rhea" id="RHEA-COMP:10132"/>
        <dbReference type="Rhea" id="RHEA-COMP:11367"/>
        <dbReference type="Rhea" id="RHEA-COMP:11368"/>
        <dbReference type="ChEBI" id="CHEBI:29950"/>
        <dbReference type="ChEBI" id="CHEBI:82612"/>
        <dbReference type="ChEBI" id="CHEBI:85445"/>
        <dbReference type="ChEBI" id="CHEBI:85448"/>
        <dbReference type="EC" id="2.1.1.63"/>
    </reaction>
</comment>
<dbReference type="InterPro" id="IPR001497">
    <property type="entry name" value="MethylDNA_cys_MeTrfase_AS"/>
</dbReference>
<evidence type="ECO:0000256" key="2">
    <source>
        <dbReference type="ARBA" id="ARBA00022603"/>
    </source>
</evidence>